<accession>A0A756AQP8</accession>
<gene>
    <name evidence="1" type="ORF">G8S02_004481</name>
</gene>
<name>A0A756AQP8_SALER</name>
<comment type="caution">
    <text evidence="1">The sequence shown here is derived from an EMBL/GenBank/DDBJ whole genome shotgun (WGS) entry which is preliminary data.</text>
</comment>
<protein>
    <submittedName>
        <fullName evidence="1">Uncharacterized protein</fullName>
    </submittedName>
</protein>
<dbReference type="EMBL" id="DAAWWP010000021">
    <property type="protein sequence ID" value="HAF9854888.1"/>
    <property type="molecule type" value="Genomic_DNA"/>
</dbReference>
<dbReference type="AlphaFoldDB" id="A0A756AQP8"/>
<reference evidence="1" key="1">
    <citation type="journal article" date="2018" name="Genome Biol.">
        <title>SKESA: strategic k-mer extension for scrupulous assemblies.</title>
        <authorList>
            <person name="Souvorov A."/>
            <person name="Agarwala R."/>
            <person name="Lipman D.J."/>
        </authorList>
    </citation>
    <scope>NUCLEOTIDE SEQUENCE</scope>
    <source>
        <strain evidence="1">MA.MC_04-0213</strain>
    </source>
</reference>
<reference evidence="1" key="2">
    <citation type="submission" date="2020-02" db="EMBL/GenBank/DDBJ databases">
        <authorList>
            <consortium name="NCBI Pathogen Detection Project"/>
        </authorList>
    </citation>
    <scope>NUCLEOTIDE SEQUENCE</scope>
    <source>
        <strain evidence="1">MA.MC_04-0213</strain>
    </source>
</reference>
<organism evidence="1">
    <name type="scientific">Salmonella enterica</name>
    <name type="common">Salmonella choleraesuis</name>
    <dbReference type="NCBI Taxonomy" id="28901"/>
    <lineage>
        <taxon>Bacteria</taxon>
        <taxon>Pseudomonadati</taxon>
        <taxon>Pseudomonadota</taxon>
        <taxon>Gammaproteobacteria</taxon>
        <taxon>Enterobacterales</taxon>
        <taxon>Enterobacteriaceae</taxon>
        <taxon>Salmonella</taxon>
    </lineage>
</organism>
<proteinExistence type="predicted"/>
<sequence>MKEKEDKTMTPDEAMEIYKKYFNLQPQWVKDYLMKEKAKEEKSIIEESLGGDIIQTAPKKRNRL</sequence>
<evidence type="ECO:0000313" key="1">
    <source>
        <dbReference type="EMBL" id="HAF9854888.1"/>
    </source>
</evidence>